<evidence type="ECO:0000313" key="1">
    <source>
        <dbReference type="EMBL" id="MBB6214066.1"/>
    </source>
</evidence>
<dbReference type="PIRSF" id="PIRSF016624">
    <property type="entry name" value="Mu_prophg_I"/>
    <property type="match status" value="1"/>
</dbReference>
<name>A0A841KL40_9FIRM</name>
<organism evidence="1 2">
    <name type="scientific">Anaerosolibacter carboniphilus</name>
    <dbReference type="NCBI Taxonomy" id="1417629"/>
    <lineage>
        <taxon>Bacteria</taxon>
        <taxon>Bacillati</taxon>
        <taxon>Bacillota</taxon>
        <taxon>Clostridia</taxon>
        <taxon>Peptostreptococcales</taxon>
        <taxon>Thermotaleaceae</taxon>
        <taxon>Anaerosolibacter</taxon>
    </lineage>
</organism>
<keyword evidence="2" id="KW-1185">Reference proteome</keyword>
<comment type="caution">
    <text evidence="1">The sequence shown here is derived from an EMBL/GenBank/DDBJ whole genome shotgun (WGS) entry which is preliminary data.</text>
</comment>
<evidence type="ECO:0000313" key="2">
    <source>
        <dbReference type="Proteomes" id="UP000579281"/>
    </source>
</evidence>
<dbReference type="InterPro" id="IPR012106">
    <property type="entry name" value="Phage_Mu_Gp1"/>
</dbReference>
<dbReference type="RefSeq" id="WP_184307147.1">
    <property type="nucleotide sequence ID" value="NZ_JACHEN010000001.1"/>
</dbReference>
<accession>A0A841KL40</accession>
<gene>
    <name evidence="1" type="ORF">HNQ80_000135</name>
</gene>
<protein>
    <submittedName>
        <fullName evidence="1">Phage I-like protein</fullName>
    </submittedName>
</protein>
<proteinExistence type="predicted"/>
<reference evidence="1 2" key="1">
    <citation type="submission" date="2020-08" db="EMBL/GenBank/DDBJ databases">
        <title>Genomic Encyclopedia of Type Strains, Phase IV (KMG-IV): sequencing the most valuable type-strain genomes for metagenomic binning, comparative biology and taxonomic classification.</title>
        <authorList>
            <person name="Goeker M."/>
        </authorList>
    </citation>
    <scope>NUCLEOTIDE SEQUENCE [LARGE SCALE GENOMIC DNA]</scope>
    <source>
        <strain evidence="1 2">DSM 103526</strain>
    </source>
</reference>
<dbReference type="AlphaFoldDB" id="A0A841KL40"/>
<dbReference type="EMBL" id="JACHEN010000001">
    <property type="protein sequence ID" value="MBB6214066.1"/>
    <property type="molecule type" value="Genomic_DNA"/>
</dbReference>
<dbReference type="Pfam" id="PF10123">
    <property type="entry name" value="Mu-like_Pro"/>
    <property type="match status" value="2"/>
</dbReference>
<sequence>MKNNLLIIANTIDVKGVPDEIKILPLGFVKSQKGDFYVDENSYYSMKNQFKNRNIDLVVDYEHQTLKDVQAPAGGWIKELILKRDGIYAKVEWTQRAKEYLQNKEYRYLSPVVLVTKTDKKAVTLHSVALTNTPAIDGMEAIINSMNNTIEGVENMEGLEETKKADDLNKTTEMSENLFTVAVELGLKKDATIEEILKAIKDLKKDKTESEIVANKLRLEKTQSESQELVQIALSIGQISESQSDWAMQRCIDDVEGFRMFVNGAFKKECDNLLQMALSSGKIAPFQRQWAEQLVLKDIDSFKKFVEQALPVVPTGELQYLKDDNYSKGGSISKNGNSVSDLLGLTEAEVKKYGR</sequence>
<dbReference type="Proteomes" id="UP000579281">
    <property type="component" value="Unassembled WGS sequence"/>
</dbReference>